<reference evidence="2 3" key="1">
    <citation type="journal article" date="2013" name="Genome Announc.">
        <title>Draft Genome Sequence of the Moderately Halophilic Bacterium Marinobacter lipolyticus Strain SM19.</title>
        <authorList>
            <person name="Papke R.T."/>
            <person name="de la Haba R.R."/>
            <person name="Infante-Dominguez C."/>
            <person name="Perez D."/>
            <person name="Sanchez-Porro C."/>
            <person name="Lapierre P."/>
            <person name="Ventosa A."/>
        </authorList>
    </citation>
    <scope>NUCLEOTIDE SEQUENCE [LARGE SCALE GENOMIC DNA]</scope>
    <source>
        <strain evidence="2 3">SM19</strain>
    </source>
</reference>
<keyword evidence="2" id="KW-0489">Methyltransferase</keyword>
<gene>
    <name evidence="2" type="ORF">MARLIPOL_08334</name>
</gene>
<sequence length="227" mass="25161">MNVIKRFAARLPHSWQVELKRIHYGGQIKKGNFLTDEPEYKILHQLISPGDWVIDIGANVGHYTKKFSELVGEQGRVIAFEPVPTTFSLLSANVQKFKQPNVSLINAGVSDKLDVAGISIPLFSTGLDNYYQAHISASAGSELSVLTLPLDALKLPKKVALIKIDAEGHEAFVLRGMRELIKSSLPTLIIETSSEEIIKELASLGYVHEQLQNSPNLLFKFEAKEQV</sequence>
<dbReference type="InterPro" id="IPR006342">
    <property type="entry name" value="FkbM_mtfrase"/>
</dbReference>
<dbReference type="NCBIfam" id="TIGR01444">
    <property type="entry name" value="fkbM_fam"/>
    <property type="match status" value="1"/>
</dbReference>
<dbReference type="Pfam" id="PF05050">
    <property type="entry name" value="Methyltransf_21"/>
    <property type="match status" value="1"/>
</dbReference>
<accession>R8B2C7</accession>
<dbReference type="PANTHER" id="PTHR34203:SF15">
    <property type="entry name" value="SLL1173 PROTEIN"/>
    <property type="match status" value="1"/>
</dbReference>
<keyword evidence="2" id="KW-0808">Transferase</keyword>
<dbReference type="PATRIC" id="fig|1318628.3.peg.1669"/>
<dbReference type="Proteomes" id="UP000016540">
    <property type="component" value="Unassembled WGS sequence"/>
</dbReference>
<dbReference type="RefSeq" id="WP_012137670.1">
    <property type="nucleotide sequence ID" value="NZ_KE007317.1"/>
</dbReference>
<dbReference type="InterPro" id="IPR052514">
    <property type="entry name" value="SAM-dependent_MTase"/>
</dbReference>
<dbReference type="AlphaFoldDB" id="R8B2C7"/>
<proteinExistence type="predicted"/>
<comment type="caution">
    <text evidence="2">The sequence shown here is derived from an EMBL/GenBank/DDBJ whole genome shotgun (WGS) entry which is preliminary data.</text>
</comment>
<dbReference type="SUPFAM" id="SSF53335">
    <property type="entry name" value="S-adenosyl-L-methionine-dependent methyltransferases"/>
    <property type="match status" value="1"/>
</dbReference>
<name>R8B2C7_9GAMM</name>
<keyword evidence="3" id="KW-1185">Reference proteome</keyword>
<dbReference type="STRING" id="1318628.MARLIPOL_08334"/>
<dbReference type="EMBL" id="ASAD01000010">
    <property type="protein sequence ID" value="EON92746.1"/>
    <property type="molecule type" value="Genomic_DNA"/>
</dbReference>
<organism evidence="2 3">
    <name type="scientific">Marinobacter lipolyticus SM19</name>
    <dbReference type="NCBI Taxonomy" id="1318628"/>
    <lineage>
        <taxon>Bacteria</taxon>
        <taxon>Pseudomonadati</taxon>
        <taxon>Pseudomonadota</taxon>
        <taxon>Gammaproteobacteria</taxon>
        <taxon>Pseudomonadales</taxon>
        <taxon>Marinobacteraceae</taxon>
        <taxon>Marinobacter</taxon>
    </lineage>
</organism>
<dbReference type="InterPro" id="IPR029063">
    <property type="entry name" value="SAM-dependent_MTases_sf"/>
</dbReference>
<dbReference type="eggNOG" id="COG2242">
    <property type="taxonomic scope" value="Bacteria"/>
</dbReference>
<dbReference type="OrthoDB" id="663022at2"/>
<evidence type="ECO:0000259" key="1">
    <source>
        <dbReference type="Pfam" id="PF05050"/>
    </source>
</evidence>
<dbReference type="GO" id="GO:0008168">
    <property type="term" value="F:methyltransferase activity"/>
    <property type="evidence" value="ECO:0007669"/>
    <property type="project" value="UniProtKB-KW"/>
</dbReference>
<evidence type="ECO:0000313" key="2">
    <source>
        <dbReference type="EMBL" id="EON92746.1"/>
    </source>
</evidence>
<dbReference type="PANTHER" id="PTHR34203">
    <property type="entry name" value="METHYLTRANSFERASE, FKBM FAMILY PROTEIN"/>
    <property type="match status" value="1"/>
</dbReference>
<evidence type="ECO:0000313" key="3">
    <source>
        <dbReference type="Proteomes" id="UP000016540"/>
    </source>
</evidence>
<feature type="domain" description="Methyltransferase FkbM" evidence="1">
    <location>
        <begin position="55"/>
        <end position="206"/>
    </location>
</feature>
<dbReference type="Gene3D" id="3.40.50.150">
    <property type="entry name" value="Vaccinia Virus protein VP39"/>
    <property type="match status" value="1"/>
</dbReference>
<protein>
    <submittedName>
        <fullName evidence="2">FkbM family methyltransferase</fullName>
    </submittedName>
</protein>
<dbReference type="HOGENOM" id="CLU_074577_2_2_6"/>
<dbReference type="GO" id="GO:0032259">
    <property type="term" value="P:methylation"/>
    <property type="evidence" value="ECO:0007669"/>
    <property type="project" value="UniProtKB-KW"/>
</dbReference>